<evidence type="ECO:0000256" key="1">
    <source>
        <dbReference type="SAM" id="MobiDB-lite"/>
    </source>
</evidence>
<evidence type="ECO:0000313" key="2">
    <source>
        <dbReference type="EMBL" id="MPC31565.1"/>
    </source>
</evidence>
<keyword evidence="3" id="KW-1185">Reference proteome</keyword>
<reference evidence="2 3" key="1">
    <citation type="submission" date="2019-05" db="EMBL/GenBank/DDBJ databases">
        <title>Another draft genome of Portunus trituberculatus and its Hox gene families provides insights of decapod evolution.</title>
        <authorList>
            <person name="Jeong J.-H."/>
            <person name="Song I."/>
            <person name="Kim S."/>
            <person name="Choi T."/>
            <person name="Kim D."/>
            <person name="Ryu S."/>
            <person name="Kim W."/>
        </authorList>
    </citation>
    <scope>NUCLEOTIDE SEQUENCE [LARGE SCALE GENOMIC DNA]</scope>
    <source>
        <tissue evidence="2">Muscle</tissue>
    </source>
</reference>
<accession>A0A5B7EDX8</accession>
<gene>
    <name evidence="2" type="ORF">E2C01_024859</name>
</gene>
<evidence type="ECO:0000313" key="3">
    <source>
        <dbReference type="Proteomes" id="UP000324222"/>
    </source>
</evidence>
<comment type="caution">
    <text evidence="2">The sequence shown here is derived from an EMBL/GenBank/DDBJ whole genome shotgun (WGS) entry which is preliminary data.</text>
</comment>
<name>A0A5B7EDX8_PORTR</name>
<protein>
    <submittedName>
        <fullName evidence="2">Uncharacterized protein</fullName>
    </submittedName>
</protein>
<organism evidence="2 3">
    <name type="scientific">Portunus trituberculatus</name>
    <name type="common">Swimming crab</name>
    <name type="synonym">Neptunus trituberculatus</name>
    <dbReference type="NCBI Taxonomy" id="210409"/>
    <lineage>
        <taxon>Eukaryota</taxon>
        <taxon>Metazoa</taxon>
        <taxon>Ecdysozoa</taxon>
        <taxon>Arthropoda</taxon>
        <taxon>Crustacea</taxon>
        <taxon>Multicrustacea</taxon>
        <taxon>Malacostraca</taxon>
        <taxon>Eumalacostraca</taxon>
        <taxon>Eucarida</taxon>
        <taxon>Decapoda</taxon>
        <taxon>Pleocyemata</taxon>
        <taxon>Brachyura</taxon>
        <taxon>Eubrachyura</taxon>
        <taxon>Portunoidea</taxon>
        <taxon>Portunidae</taxon>
        <taxon>Portuninae</taxon>
        <taxon>Portunus</taxon>
    </lineage>
</organism>
<feature type="region of interest" description="Disordered" evidence="1">
    <location>
        <begin position="1"/>
        <end position="72"/>
    </location>
</feature>
<sequence length="115" mass="12803">MSGQPVIFSHFEATSGNPHDPEGGNGTPNDVMSVLHGNDIEDSDENEDSDFFIETEESEEFSSDSDSDLGERPTLTATFINLLTYSPRAMRWAISEDDKQEKTSVFKNSGIFYEL</sequence>
<dbReference type="Proteomes" id="UP000324222">
    <property type="component" value="Unassembled WGS sequence"/>
</dbReference>
<dbReference type="AlphaFoldDB" id="A0A5B7EDX8"/>
<feature type="compositionally biased region" description="Acidic residues" evidence="1">
    <location>
        <begin position="40"/>
        <end position="68"/>
    </location>
</feature>
<dbReference type="EMBL" id="VSRR010002462">
    <property type="protein sequence ID" value="MPC31565.1"/>
    <property type="molecule type" value="Genomic_DNA"/>
</dbReference>
<proteinExistence type="predicted"/>